<sequence length="126" mass="14524">IAFVVRDEGNPQSFTIQYDEGDTRSYTSPERDLILTSLIDGSRASGNQCLFVTCSKYDRALRIIPYKFLLDEDTESQCMRHIISVPPGLKRYDLIRRFNANIPYDGLTYTASQEVYFLLLSLRNIE</sequence>
<dbReference type="Pfam" id="PF19432">
    <property type="entry name" value="RME-8_N"/>
    <property type="match status" value="1"/>
</dbReference>
<dbReference type="Proteomes" id="UP000267606">
    <property type="component" value="Unassembled WGS sequence"/>
</dbReference>
<gene>
    <name evidence="2" type="ORF">OFLC_LOCUS11643</name>
</gene>
<dbReference type="InterPro" id="IPR045802">
    <property type="entry name" value="GRV2/DNAJC13_N"/>
</dbReference>
<dbReference type="GO" id="GO:0010008">
    <property type="term" value="C:endosome membrane"/>
    <property type="evidence" value="ECO:0007669"/>
    <property type="project" value="TreeGrafter"/>
</dbReference>
<dbReference type="PANTHER" id="PTHR36983:SF2">
    <property type="entry name" value="DNAJ HOMOLOG SUBFAMILY C MEMBER 13"/>
    <property type="match status" value="1"/>
</dbReference>
<dbReference type="PANTHER" id="PTHR36983">
    <property type="entry name" value="DNAJ HOMOLOG SUBFAMILY C MEMBER 13"/>
    <property type="match status" value="1"/>
</dbReference>
<accession>A0A183HVY1</accession>
<organism evidence="4">
    <name type="scientific">Onchocerca flexuosa</name>
    <dbReference type="NCBI Taxonomy" id="387005"/>
    <lineage>
        <taxon>Eukaryota</taxon>
        <taxon>Metazoa</taxon>
        <taxon>Ecdysozoa</taxon>
        <taxon>Nematoda</taxon>
        <taxon>Chromadorea</taxon>
        <taxon>Rhabditida</taxon>
        <taxon>Spirurina</taxon>
        <taxon>Spiruromorpha</taxon>
        <taxon>Filarioidea</taxon>
        <taxon>Onchocercidae</taxon>
        <taxon>Onchocerca</taxon>
    </lineage>
</organism>
<evidence type="ECO:0000313" key="2">
    <source>
        <dbReference type="EMBL" id="VDO78071.1"/>
    </source>
</evidence>
<dbReference type="EMBL" id="UZAJ01017070">
    <property type="protein sequence ID" value="VDO78071.1"/>
    <property type="molecule type" value="Genomic_DNA"/>
</dbReference>
<dbReference type="AlphaFoldDB" id="A0A183HVY1"/>
<evidence type="ECO:0000259" key="1">
    <source>
        <dbReference type="Pfam" id="PF19432"/>
    </source>
</evidence>
<feature type="domain" description="DnaJ homologue subfamily C GRV2/DNAJC13 N-terminal" evidence="1">
    <location>
        <begin position="1"/>
        <end position="117"/>
    </location>
</feature>
<dbReference type="InterPro" id="IPR044978">
    <property type="entry name" value="GRV2/DNAJC13"/>
</dbReference>
<dbReference type="GO" id="GO:0006898">
    <property type="term" value="P:receptor-mediated endocytosis"/>
    <property type="evidence" value="ECO:0007669"/>
    <property type="project" value="TreeGrafter"/>
</dbReference>
<reference evidence="2 3" key="2">
    <citation type="submission" date="2018-11" db="EMBL/GenBank/DDBJ databases">
        <authorList>
            <consortium name="Pathogen Informatics"/>
        </authorList>
    </citation>
    <scope>NUCLEOTIDE SEQUENCE [LARGE SCALE GENOMIC DNA]</scope>
</reference>
<protein>
    <submittedName>
        <fullName evidence="4">RME-8_N domain-containing protein</fullName>
    </submittedName>
</protein>
<dbReference type="WBParaSite" id="OFLC_0001164301-mRNA-1">
    <property type="protein sequence ID" value="OFLC_0001164301-mRNA-1"/>
    <property type="gene ID" value="OFLC_0001164301"/>
</dbReference>
<reference evidence="4" key="1">
    <citation type="submission" date="2016-06" db="UniProtKB">
        <authorList>
            <consortium name="WormBaseParasite"/>
        </authorList>
    </citation>
    <scope>IDENTIFICATION</scope>
</reference>
<keyword evidence="3" id="KW-1185">Reference proteome</keyword>
<evidence type="ECO:0000313" key="4">
    <source>
        <dbReference type="WBParaSite" id="OFLC_0001164301-mRNA-1"/>
    </source>
</evidence>
<name>A0A183HVY1_9BILA</name>
<dbReference type="GO" id="GO:0007032">
    <property type="term" value="P:endosome organization"/>
    <property type="evidence" value="ECO:0007669"/>
    <property type="project" value="InterPro"/>
</dbReference>
<dbReference type="STRING" id="387005.A0A183HVY1"/>
<evidence type="ECO:0000313" key="3">
    <source>
        <dbReference type="Proteomes" id="UP000267606"/>
    </source>
</evidence>
<proteinExistence type="predicted"/>
<dbReference type="GO" id="GO:2000641">
    <property type="term" value="P:regulation of early endosome to late endosome transport"/>
    <property type="evidence" value="ECO:0007669"/>
    <property type="project" value="InterPro"/>
</dbReference>